<dbReference type="InterPro" id="IPR009920">
    <property type="entry name" value="HEPPP_synth_su1"/>
</dbReference>
<sequence length="288" mass="33874">MNGYFSVQKWGKRVMNLQQSMQQVAILKENLQNRLSHTYLQQFIENPVIDEDRILFFLSSIQHLELKASEIEKYVTTAMLIQIALDTHERINNQKESHFKKRQLTVLAGDYFSGLYYKLLADGENVTLVRTLAQGIKLVNEHKIAIYDKECHSIEAFMNSLKKVETAILEKFCEYFSERENLILKIGEQFLFLKRLLAEREHFLKWGTSILFDGLKKFSFPKLDMKHGLSDEQQRLLLRICEKYIDHTKDILEQMLLSIPAPNEYIIERIQQITKRRPAITNLFAEEG</sequence>
<name>A0A3L7JXR9_9BACI</name>
<dbReference type="GO" id="GO:0009234">
    <property type="term" value="P:menaquinone biosynthetic process"/>
    <property type="evidence" value="ECO:0007669"/>
    <property type="project" value="InterPro"/>
</dbReference>
<evidence type="ECO:0000313" key="2">
    <source>
        <dbReference type="Proteomes" id="UP000276770"/>
    </source>
</evidence>
<dbReference type="Pfam" id="PF07307">
    <property type="entry name" value="HEPPP_synt_1"/>
    <property type="match status" value="1"/>
</dbReference>
<keyword evidence="2" id="KW-1185">Reference proteome</keyword>
<proteinExistence type="predicted"/>
<comment type="caution">
    <text evidence="1">The sequence shown here is derived from an EMBL/GenBank/DDBJ whole genome shotgun (WGS) entry which is preliminary data.</text>
</comment>
<gene>
    <name evidence="1" type="ORF">D9X91_11380</name>
</gene>
<dbReference type="Proteomes" id="UP000276770">
    <property type="component" value="Unassembled WGS sequence"/>
</dbReference>
<dbReference type="AlphaFoldDB" id="A0A3L7JXR9"/>
<accession>A0A3L7JXR9</accession>
<protein>
    <submittedName>
        <fullName evidence="1">Heptaprenyl diphosphate synthase component 1</fullName>
    </submittedName>
</protein>
<dbReference type="EMBL" id="RCVZ01000007">
    <property type="protein sequence ID" value="RLQ95095.1"/>
    <property type="molecule type" value="Genomic_DNA"/>
</dbReference>
<reference evidence="1 2" key="1">
    <citation type="submission" date="2018-10" db="EMBL/GenBank/DDBJ databases">
        <title>Falsibacillus sp. genome draft.</title>
        <authorList>
            <person name="Shi S."/>
        </authorList>
    </citation>
    <scope>NUCLEOTIDE SEQUENCE [LARGE SCALE GENOMIC DNA]</scope>
    <source>
        <strain evidence="1 2">GY 10110</strain>
    </source>
</reference>
<dbReference type="Gene3D" id="1.20.120.1450">
    <property type="match status" value="1"/>
</dbReference>
<organism evidence="1 2">
    <name type="scientific">Falsibacillus albus</name>
    <dbReference type="NCBI Taxonomy" id="2478915"/>
    <lineage>
        <taxon>Bacteria</taxon>
        <taxon>Bacillati</taxon>
        <taxon>Bacillota</taxon>
        <taxon>Bacilli</taxon>
        <taxon>Bacillales</taxon>
        <taxon>Bacillaceae</taxon>
        <taxon>Falsibacillus</taxon>
    </lineage>
</organism>
<evidence type="ECO:0000313" key="1">
    <source>
        <dbReference type="EMBL" id="RLQ95095.1"/>
    </source>
</evidence>